<dbReference type="EMBL" id="FNFB01000022">
    <property type="protein sequence ID" value="SDL46325.1"/>
    <property type="molecule type" value="Genomic_DNA"/>
</dbReference>
<dbReference type="SUPFAM" id="SSF56112">
    <property type="entry name" value="Protein kinase-like (PK-like)"/>
    <property type="match status" value="1"/>
</dbReference>
<organism evidence="2 3">
    <name type="scientific">Nonomuraea maritima</name>
    <dbReference type="NCBI Taxonomy" id="683260"/>
    <lineage>
        <taxon>Bacteria</taxon>
        <taxon>Bacillati</taxon>
        <taxon>Actinomycetota</taxon>
        <taxon>Actinomycetes</taxon>
        <taxon>Streptosporangiales</taxon>
        <taxon>Streptosporangiaceae</taxon>
        <taxon>Nonomuraea</taxon>
    </lineage>
</organism>
<sequence>MPRLPAHLRGEAQRRVSAALALEYVPASLVHGDLAAENMHWSSGGDLIGILDWDLAQVFDPAIDAACLAWHGWQAVRQAVDGDTYRRARVWARTFGIEQVGAAIANGEPPSVIERYVESTVKWLEQDLGQVI</sequence>
<gene>
    <name evidence="2" type="ORF">SAMN05421874_12213</name>
</gene>
<dbReference type="InterPro" id="IPR011009">
    <property type="entry name" value="Kinase-like_dom_sf"/>
</dbReference>
<evidence type="ECO:0000259" key="1">
    <source>
        <dbReference type="Pfam" id="PF01636"/>
    </source>
</evidence>
<dbReference type="AlphaFoldDB" id="A0A1G9KA73"/>
<accession>A0A1G9KA73</accession>
<protein>
    <submittedName>
        <fullName evidence="2">Phosphotransferase enzyme family protein</fullName>
    </submittedName>
</protein>
<feature type="domain" description="Aminoglycoside phosphotransferase" evidence="1">
    <location>
        <begin position="9"/>
        <end position="89"/>
    </location>
</feature>
<name>A0A1G9KA73_9ACTN</name>
<dbReference type="STRING" id="683260.SAMN05421874_12213"/>
<dbReference type="InterPro" id="IPR002575">
    <property type="entry name" value="Aminoglycoside_PTrfase"/>
</dbReference>
<dbReference type="GO" id="GO:0016740">
    <property type="term" value="F:transferase activity"/>
    <property type="evidence" value="ECO:0007669"/>
    <property type="project" value="UniProtKB-KW"/>
</dbReference>
<evidence type="ECO:0000313" key="2">
    <source>
        <dbReference type="EMBL" id="SDL46325.1"/>
    </source>
</evidence>
<proteinExistence type="predicted"/>
<keyword evidence="3" id="KW-1185">Reference proteome</keyword>
<dbReference type="Proteomes" id="UP000198683">
    <property type="component" value="Unassembled WGS sequence"/>
</dbReference>
<dbReference type="Pfam" id="PF01636">
    <property type="entry name" value="APH"/>
    <property type="match status" value="1"/>
</dbReference>
<keyword evidence="2" id="KW-0808">Transferase</keyword>
<dbReference type="Gene3D" id="3.90.1200.10">
    <property type="match status" value="1"/>
</dbReference>
<reference evidence="2 3" key="1">
    <citation type="submission" date="2016-10" db="EMBL/GenBank/DDBJ databases">
        <authorList>
            <person name="de Groot N.N."/>
        </authorList>
    </citation>
    <scope>NUCLEOTIDE SEQUENCE [LARGE SCALE GENOMIC DNA]</scope>
    <source>
        <strain evidence="2 3">CGMCC 4.5681</strain>
    </source>
</reference>
<evidence type="ECO:0000313" key="3">
    <source>
        <dbReference type="Proteomes" id="UP000198683"/>
    </source>
</evidence>